<evidence type="ECO:0000256" key="12">
    <source>
        <dbReference type="PIRSR" id="PIRSR602403-1"/>
    </source>
</evidence>
<gene>
    <name evidence="13" type="ORF">NPX13_g1438</name>
</gene>
<evidence type="ECO:0000256" key="3">
    <source>
        <dbReference type="ARBA" id="ARBA00010617"/>
    </source>
</evidence>
<organism evidence="13 14">
    <name type="scientific">Xylaria arbuscula</name>
    <dbReference type="NCBI Taxonomy" id="114810"/>
    <lineage>
        <taxon>Eukaryota</taxon>
        <taxon>Fungi</taxon>
        <taxon>Dikarya</taxon>
        <taxon>Ascomycota</taxon>
        <taxon>Pezizomycotina</taxon>
        <taxon>Sordariomycetes</taxon>
        <taxon>Xylariomycetidae</taxon>
        <taxon>Xylariales</taxon>
        <taxon>Xylariaceae</taxon>
        <taxon>Xylaria</taxon>
    </lineage>
</organism>
<dbReference type="Pfam" id="PF00067">
    <property type="entry name" value="p450"/>
    <property type="match status" value="1"/>
</dbReference>
<keyword evidence="6 12" id="KW-0479">Metal-binding</keyword>
<comment type="subcellular location">
    <subcellularLocation>
        <location evidence="2">Membrane</location>
    </subcellularLocation>
</comment>
<evidence type="ECO:0000256" key="2">
    <source>
        <dbReference type="ARBA" id="ARBA00004370"/>
    </source>
</evidence>
<dbReference type="PRINTS" id="PR00465">
    <property type="entry name" value="EP450IV"/>
</dbReference>
<dbReference type="GO" id="GO:0020037">
    <property type="term" value="F:heme binding"/>
    <property type="evidence" value="ECO:0007669"/>
    <property type="project" value="InterPro"/>
</dbReference>
<keyword evidence="7" id="KW-1133">Transmembrane helix</keyword>
<evidence type="ECO:0000313" key="13">
    <source>
        <dbReference type="EMBL" id="KAJ3579133.1"/>
    </source>
</evidence>
<evidence type="ECO:0000256" key="8">
    <source>
        <dbReference type="ARBA" id="ARBA00023002"/>
    </source>
</evidence>
<reference evidence="13" key="1">
    <citation type="submission" date="2022-07" db="EMBL/GenBank/DDBJ databases">
        <title>Genome Sequence of Xylaria arbuscula.</title>
        <authorList>
            <person name="Buettner E."/>
        </authorList>
    </citation>
    <scope>NUCLEOTIDE SEQUENCE</scope>
    <source>
        <strain evidence="13">VT107</strain>
    </source>
</reference>
<keyword evidence="4 12" id="KW-0349">Heme</keyword>
<evidence type="ECO:0000256" key="4">
    <source>
        <dbReference type="ARBA" id="ARBA00022617"/>
    </source>
</evidence>
<keyword evidence="9 12" id="KW-0408">Iron</keyword>
<evidence type="ECO:0008006" key="15">
    <source>
        <dbReference type="Google" id="ProtNLM"/>
    </source>
</evidence>
<dbReference type="PANTHER" id="PTHR46206:SF5">
    <property type="entry name" value="P450, PUTATIVE (EUROFUNG)-RELATED"/>
    <property type="match status" value="1"/>
</dbReference>
<protein>
    <recommendedName>
        <fullName evidence="15">Cytochrome P450</fullName>
    </recommendedName>
</protein>
<keyword evidence="11" id="KW-0472">Membrane</keyword>
<dbReference type="EMBL" id="JANPWZ010000128">
    <property type="protein sequence ID" value="KAJ3579133.1"/>
    <property type="molecule type" value="Genomic_DNA"/>
</dbReference>
<keyword evidence="5" id="KW-0812">Transmembrane</keyword>
<dbReference type="InterPro" id="IPR025363">
    <property type="entry name" value="DUF4267"/>
</dbReference>
<name>A0A9W8NMQ4_9PEZI</name>
<evidence type="ECO:0000256" key="11">
    <source>
        <dbReference type="ARBA" id="ARBA00023136"/>
    </source>
</evidence>
<dbReference type="InterPro" id="IPR001128">
    <property type="entry name" value="Cyt_P450"/>
</dbReference>
<dbReference type="GO" id="GO:0016705">
    <property type="term" value="F:oxidoreductase activity, acting on paired donors, with incorporation or reduction of molecular oxygen"/>
    <property type="evidence" value="ECO:0007669"/>
    <property type="project" value="InterPro"/>
</dbReference>
<dbReference type="Proteomes" id="UP001148614">
    <property type="component" value="Unassembled WGS sequence"/>
</dbReference>
<evidence type="ECO:0000256" key="5">
    <source>
        <dbReference type="ARBA" id="ARBA00022692"/>
    </source>
</evidence>
<dbReference type="PANTHER" id="PTHR46206">
    <property type="entry name" value="CYTOCHROME P450"/>
    <property type="match status" value="1"/>
</dbReference>
<dbReference type="VEuPathDB" id="FungiDB:F4678DRAFT_419592"/>
<dbReference type="InterPro" id="IPR036396">
    <property type="entry name" value="Cyt_P450_sf"/>
</dbReference>
<keyword evidence="8" id="KW-0560">Oxidoreductase</keyword>
<evidence type="ECO:0000256" key="6">
    <source>
        <dbReference type="ARBA" id="ARBA00022723"/>
    </source>
</evidence>
<dbReference type="SUPFAM" id="SSF48264">
    <property type="entry name" value="Cytochrome P450"/>
    <property type="match status" value="1"/>
</dbReference>
<evidence type="ECO:0000256" key="7">
    <source>
        <dbReference type="ARBA" id="ARBA00022989"/>
    </source>
</evidence>
<comment type="similarity">
    <text evidence="3">Belongs to the cytochrome P450 family.</text>
</comment>
<evidence type="ECO:0000256" key="9">
    <source>
        <dbReference type="ARBA" id="ARBA00023004"/>
    </source>
</evidence>
<keyword evidence="10" id="KW-0503">Monooxygenase</keyword>
<proteinExistence type="inferred from homology"/>
<dbReference type="InterPro" id="IPR002403">
    <property type="entry name" value="Cyt_P450_E_grp-IV"/>
</dbReference>
<comment type="cofactor">
    <cofactor evidence="1 12">
        <name>heme</name>
        <dbReference type="ChEBI" id="CHEBI:30413"/>
    </cofactor>
</comment>
<dbReference type="GO" id="GO:0016020">
    <property type="term" value="C:membrane"/>
    <property type="evidence" value="ECO:0007669"/>
    <property type="project" value="UniProtKB-SubCell"/>
</dbReference>
<comment type="caution">
    <text evidence="13">The sequence shown here is derived from an EMBL/GenBank/DDBJ whole genome shotgun (WGS) entry which is preliminary data.</text>
</comment>
<dbReference type="Gene3D" id="1.10.630.10">
    <property type="entry name" value="Cytochrome P450"/>
    <property type="match status" value="1"/>
</dbReference>
<evidence type="ECO:0000313" key="14">
    <source>
        <dbReference type="Proteomes" id="UP001148614"/>
    </source>
</evidence>
<sequence length="624" mass="69724">MLSPITSLINVDGSPLVLTLILSVFILLVGAGIDKQNGHETSCLSFRPTHVWTSLLNRLRAWLFLTQGPSLIQKGYNKGAAKQIIQPQYTLHEFDWSELRGKDGTPLVRTLRVLLTNALPSLMGDVRRAMEVIIDRGYETGGLKNGIKSPALFPMIIESIAYCNALAFFGKEIAYNEKFVKASVGFIENTLIASEIVRVLPRAIAPAVGKFLAARFASQHIMFDTLIPIAEQRLEEYARKKLGHEVPVHKDCIQWVMENSPKSNPWSAERIVHELMALWFGSVHITSTTTCFAIHDLCLRPEYIPILRQEIESTGWDSFDQFGGQTFALLDSFIKESARTTPVEALSTRRMALQPYYLSETHRVEPGEWVCTPPKAMAADPTYYADPLEFHGFRFVKPELLNEQLTKAFRAAKPKRESQLTNIDDWQLWGTGRCACPGRFYAAAIMKMMLALFITKWDMELEDSTASRSSIEDHSKEKLTSQQGWSSKTFAPFVNTSPKMPSLHHLPALLVATSETFGGVWPLFNAQTAILAFGLPSRIADSPAAQSIMLIASSRITTIGLIIYVLYHQEHYAAVDSVLAVMGLYAALMDGFVCWRESVPRMAVFRSFCALTVAWFGLTGWTAG</sequence>
<dbReference type="AlphaFoldDB" id="A0A9W8NMQ4"/>
<keyword evidence="14" id="KW-1185">Reference proteome</keyword>
<dbReference type="VEuPathDB" id="FungiDB:F4678DRAFT_476822"/>
<accession>A0A9W8NMQ4</accession>
<feature type="binding site" description="axial binding residue" evidence="12">
    <location>
        <position position="436"/>
    </location>
    <ligand>
        <name>heme</name>
        <dbReference type="ChEBI" id="CHEBI:30413"/>
    </ligand>
    <ligandPart>
        <name>Fe</name>
        <dbReference type="ChEBI" id="CHEBI:18248"/>
    </ligandPart>
</feature>
<dbReference type="GO" id="GO:0005506">
    <property type="term" value="F:iron ion binding"/>
    <property type="evidence" value="ECO:0007669"/>
    <property type="project" value="InterPro"/>
</dbReference>
<dbReference type="Pfam" id="PF14087">
    <property type="entry name" value="DUF4267"/>
    <property type="match status" value="1"/>
</dbReference>
<dbReference type="GO" id="GO:0004497">
    <property type="term" value="F:monooxygenase activity"/>
    <property type="evidence" value="ECO:0007669"/>
    <property type="project" value="UniProtKB-KW"/>
</dbReference>
<evidence type="ECO:0000256" key="1">
    <source>
        <dbReference type="ARBA" id="ARBA00001971"/>
    </source>
</evidence>
<dbReference type="CDD" id="cd11041">
    <property type="entry name" value="CYP503A1-like"/>
    <property type="match status" value="1"/>
</dbReference>
<evidence type="ECO:0000256" key="10">
    <source>
        <dbReference type="ARBA" id="ARBA00023033"/>
    </source>
</evidence>